<dbReference type="PROSITE" id="PS50923">
    <property type="entry name" value="SUSHI"/>
    <property type="match status" value="1"/>
</dbReference>
<feature type="domain" description="Sushi" evidence="5">
    <location>
        <begin position="69"/>
        <end position="129"/>
    </location>
</feature>
<dbReference type="PANTHER" id="PTHR45656:SF6">
    <property type="entry name" value="CUB AND SUSHI DOMAIN-CONTAINING PROTEIN 2"/>
    <property type="match status" value="1"/>
</dbReference>
<evidence type="ECO:0000256" key="3">
    <source>
        <dbReference type="ARBA" id="ARBA00023157"/>
    </source>
</evidence>
<dbReference type="InterPro" id="IPR035976">
    <property type="entry name" value="Sushi/SCR/CCP_sf"/>
</dbReference>
<dbReference type="Pfam" id="PF00084">
    <property type="entry name" value="Sushi"/>
    <property type="match status" value="1"/>
</dbReference>
<dbReference type="Gene3D" id="2.60.120.290">
    <property type="entry name" value="Spermadhesin, CUB domain"/>
    <property type="match status" value="1"/>
</dbReference>
<keyword evidence="3" id="KW-1015">Disulfide bond</keyword>
<keyword evidence="2" id="KW-0677">Repeat</keyword>
<reference evidence="6 7" key="1">
    <citation type="submission" date="2023-05" db="EMBL/GenBank/DDBJ databases">
        <title>B98-5 Cell Line De Novo Hybrid Assembly: An Optical Mapping Approach.</title>
        <authorList>
            <person name="Kananen K."/>
            <person name="Auerbach J.A."/>
            <person name="Kautto E."/>
            <person name="Blachly J.S."/>
        </authorList>
    </citation>
    <scope>NUCLEOTIDE SEQUENCE [LARGE SCALE GENOMIC DNA]</scope>
    <source>
        <strain evidence="6">B95-8</strain>
        <tissue evidence="6">Cell line</tissue>
    </source>
</reference>
<dbReference type="CDD" id="cd00033">
    <property type="entry name" value="CCP"/>
    <property type="match status" value="1"/>
</dbReference>
<dbReference type="PANTHER" id="PTHR45656">
    <property type="entry name" value="PROTEIN CBR-CLEC-78"/>
    <property type="match status" value="1"/>
</dbReference>
<evidence type="ECO:0000256" key="4">
    <source>
        <dbReference type="PROSITE-ProRule" id="PRU00302"/>
    </source>
</evidence>
<dbReference type="EMBL" id="JASSZA010000007">
    <property type="protein sequence ID" value="KAK2106413.1"/>
    <property type="molecule type" value="Genomic_DNA"/>
</dbReference>
<comment type="caution">
    <text evidence="4">Lacks conserved residue(s) required for the propagation of feature annotation.</text>
</comment>
<dbReference type="Proteomes" id="UP001266305">
    <property type="component" value="Unassembled WGS sequence"/>
</dbReference>
<accession>A0ABQ9VAL6</accession>
<protein>
    <submittedName>
        <fullName evidence="6">CUB and sushi domain-containing protein 2</fullName>
    </submittedName>
</protein>
<keyword evidence="1 4" id="KW-0768">Sushi</keyword>
<dbReference type="SUPFAM" id="SSF49854">
    <property type="entry name" value="Spermadhesin, CUB domain"/>
    <property type="match status" value="1"/>
</dbReference>
<comment type="caution">
    <text evidence="6">The sequence shown here is derived from an EMBL/GenBank/DDBJ whole genome shotgun (WGS) entry which is preliminary data.</text>
</comment>
<dbReference type="InterPro" id="IPR000859">
    <property type="entry name" value="CUB_dom"/>
</dbReference>
<dbReference type="InterPro" id="IPR051277">
    <property type="entry name" value="SEZ6_CSMD_C4BPB_Regulators"/>
</dbReference>
<sequence length="163" mass="18229">MLYQNFKKQLIFVYDGNNNSARLLGVFSHSEMMGVTLNSTSSSLWLDFITDAENTSKGFELQFSSFELIKCEDPGTPKFGYKVHDEGHFAGSSVSFSCDPGYSLRGSEELLCLSGERRTWDRPLPTCVAIMARLYPFSTSSLSHLITPMQQRSQADGLPLLHI</sequence>
<evidence type="ECO:0000259" key="5">
    <source>
        <dbReference type="PROSITE" id="PS50923"/>
    </source>
</evidence>
<evidence type="ECO:0000313" key="6">
    <source>
        <dbReference type="EMBL" id="KAK2106413.1"/>
    </source>
</evidence>
<dbReference type="InterPro" id="IPR000436">
    <property type="entry name" value="Sushi_SCR_CCP_dom"/>
</dbReference>
<gene>
    <name evidence="6" type="primary">CSMD2_1</name>
    <name evidence="6" type="ORF">P7K49_015927</name>
</gene>
<evidence type="ECO:0000256" key="1">
    <source>
        <dbReference type="ARBA" id="ARBA00022659"/>
    </source>
</evidence>
<name>A0ABQ9VAL6_SAGOE</name>
<dbReference type="Pfam" id="PF00431">
    <property type="entry name" value="CUB"/>
    <property type="match status" value="1"/>
</dbReference>
<dbReference type="SMART" id="SM00032">
    <property type="entry name" value="CCP"/>
    <property type="match status" value="1"/>
</dbReference>
<proteinExistence type="predicted"/>
<evidence type="ECO:0000256" key="2">
    <source>
        <dbReference type="ARBA" id="ARBA00022737"/>
    </source>
</evidence>
<dbReference type="SUPFAM" id="SSF57535">
    <property type="entry name" value="Complement control module/SCR domain"/>
    <property type="match status" value="1"/>
</dbReference>
<keyword evidence="7" id="KW-1185">Reference proteome</keyword>
<organism evidence="6 7">
    <name type="scientific">Saguinus oedipus</name>
    <name type="common">Cotton-top tamarin</name>
    <name type="synonym">Oedipomidas oedipus</name>
    <dbReference type="NCBI Taxonomy" id="9490"/>
    <lineage>
        <taxon>Eukaryota</taxon>
        <taxon>Metazoa</taxon>
        <taxon>Chordata</taxon>
        <taxon>Craniata</taxon>
        <taxon>Vertebrata</taxon>
        <taxon>Euteleostomi</taxon>
        <taxon>Mammalia</taxon>
        <taxon>Eutheria</taxon>
        <taxon>Euarchontoglires</taxon>
        <taxon>Primates</taxon>
        <taxon>Haplorrhini</taxon>
        <taxon>Platyrrhini</taxon>
        <taxon>Cebidae</taxon>
        <taxon>Callitrichinae</taxon>
        <taxon>Saguinus</taxon>
    </lineage>
</organism>
<dbReference type="CDD" id="cd00041">
    <property type="entry name" value="CUB"/>
    <property type="match status" value="1"/>
</dbReference>
<dbReference type="InterPro" id="IPR035914">
    <property type="entry name" value="Sperma_CUB_dom_sf"/>
</dbReference>
<dbReference type="Gene3D" id="2.10.70.10">
    <property type="entry name" value="Complement Module, domain 1"/>
    <property type="match status" value="1"/>
</dbReference>
<evidence type="ECO:0000313" key="7">
    <source>
        <dbReference type="Proteomes" id="UP001266305"/>
    </source>
</evidence>